<comment type="caution">
    <text evidence="1">The sequence shown here is derived from an EMBL/GenBank/DDBJ whole genome shotgun (WGS) entry which is preliminary data.</text>
</comment>
<reference evidence="1" key="1">
    <citation type="journal article" date="2012" name="J. Bacteriol.">
        <title>Genome sequences of type strains of seven species of the marine bacterium Pseudoalteromonas.</title>
        <authorList>
            <person name="Xie B.B."/>
            <person name="Shu Y.L."/>
            <person name="Qin Q.L."/>
            <person name="Rong J.C."/>
            <person name="Zhang X.Y."/>
            <person name="Chen X.L."/>
            <person name="Shi M."/>
            <person name="He H.L."/>
            <person name="Zhou B.C."/>
            <person name="Zhang Y.Z."/>
        </authorList>
    </citation>
    <scope>NUCLEOTIDE SEQUENCE [LARGE SCALE GENOMIC DNA]</scope>
    <source>
        <strain evidence="1">NCIMB 1889</strain>
    </source>
</reference>
<accession>U1JU25</accession>
<dbReference type="AlphaFoldDB" id="U1JU25"/>
<proteinExistence type="predicted"/>
<protein>
    <submittedName>
        <fullName evidence="1">Uncharacterized protein</fullName>
    </submittedName>
</protein>
<organism evidence="1">
    <name type="scientific">Pseudoalteromonas citrea DSM 8771</name>
    <dbReference type="NCBI Taxonomy" id="1117314"/>
    <lineage>
        <taxon>Bacteria</taxon>
        <taxon>Pseudomonadati</taxon>
        <taxon>Pseudomonadota</taxon>
        <taxon>Gammaproteobacteria</taxon>
        <taxon>Alteromonadales</taxon>
        <taxon>Pseudoalteromonadaceae</taxon>
        <taxon>Pseudoalteromonas</taxon>
    </lineage>
</organism>
<reference evidence="1" key="2">
    <citation type="submission" date="2013-04" db="EMBL/GenBank/DDBJ databases">
        <title>Genome sequence of Pseudoalteromonas citrea.</title>
        <authorList>
            <person name="Xie B.-B."/>
            <person name="Rong J.-C."/>
            <person name="Qin Q.-L."/>
            <person name="Shu Y.-L."/>
            <person name="Zhang Y.-Z."/>
        </authorList>
    </citation>
    <scope>NUCLEOTIDE SEQUENCE</scope>
    <source>
        <strain evidence="1">NCIMB 1889</strain>
    </source>
</reference>
<name>U1JU25_9GAMM</name>
<dbReference type="EMBL" id="AHBZ02000023">
    <property type="protein sequence ID" value="ERG20487.1"/>
    <property type="molecule type" value="Genomic_DNA"/>
</dbReference>
<evidence type="ECO:0000313" key="1">
    <source>
        <dbReference type="EMBL" id="ERG20487.1"/>
    </source>
</evidence>
<dbReference type="InterPro" id="IPR011029">
    <property type="entry name" value="DEATH-like_dom_sf"/>
</dbReference>
<dbReference type="SUPFAM" id="SSF47986">
    <property type="entry name" value="DEATH domain"/>
    <property type="match status" value="1"/>
</dbReference>
<gene>
    <name evidence="1" type="ORF">PCIT_01425</name>
</gene>
<sequence>MYVLTEDNKVLEVDRGMLPELFKDIKIKAVIITQPHDIYARSYNELLRWAGTKDYSDTHENIVQSLQDCELESLYS</sequence>